<name>A0A7C5I3A5_9BACT</name>
<reference evidence="5" key="1">
    <citation type="journal article" date="2020" name="mSystems">
        <title>Genome- and Community-Level Interaction Insights into Carbon Utilization and Element Cycling Functions of Hydrothermarchaeota in Hydrothermal Sediment.</title>
        <authorList>
            <person name="Zhou Z."/>
            <person name="Liu Y."/>
            <person name="Xu W."/>
            <person name="Pan J."/>
            <person name="Luo Z.H."/>
            <person name="Li M."/>
        </authorList>
    </citation>
    <scope>NUCLEOTIDE SEQUENCE [LARGE SCALE GENOMIC DNA]</scope>
    <source>
        <strain evidence="5">HyVt-80</strain>
    </source>
</reference>
<dbReference type="GO" id="GO:0016301">
    <property type="term" value="F:kinase activity"/>
    <property type="evidence" value="ECO:0007669"/>
    <property type="project" value="UniProtKB-KW"/>
</dbReference>
<accession>A0A7C5I3A5</accession>
<gene>
    <name evidence="5" type="ORF">ENL26_00785</name>
</gene>
<feature type="domain" description="Carbohydrate kinase FGGY C-terminal" evidence="4">
    <location>
        <begin position="5"/>
        <end position="121"/>
    </location>
</feature>
<protein>
    <submittedName>
        <fullName evidence="5">Xylulokinase</fullName>
    </submittedName>
</protein>
<dbReference type="PROSITE" id="PS00445">
    <property type="entry name" value="FGGY_KINASES_2"/>
    <property type="match status" value="1"/>
</dbReference>
<evidence type="ECO:0000256" key="3">
    <source>
        <dbReference type="ARBA" id="ARBA00022777"/>
    </source>
</evidence>
<feature type="non-terminal residue" evidence="5">
    <location>
        <position position="1"/>
    </location>
</feature>
<dbReference type="PANTHER" id="PTHR43095:SF5">
    <property type="entry name" value="XYLULOSE KINASE"/>
    <property type="match status" value="1"/>
</dbReference>
<dbReference type="InterPro" id="IPR018485">
    <property type="entry name" value="FGGY_C"/>
</dbReference>
<dbReference type="EMBL" id="DRTH01000043">
    <property type="protein sequence ID" value="HHF08295.1"/>
    <property type="molecule type" value="Genomic_DNA"/>
</dbReference>
<dbReference type="InterPro" id="IPR018483">
    <property type="entry name" value="Carb_kinase_FGGY_CS"/>
</dbReference>
<evidence type="ECO:0000259" key="4">
    <source>
        <dbReference type="Pfam" id="PF02782"/>
    </source>
</evidence>
<dbReference type="Proteomes" id="UP000886129">
    <property type="component" value="Unassembled WGS sequence"/>
</dbReference>
<dbReference type="InterPro" id="IPR050406">
    <property type="entry name" value="FGGY_Carb_Kinase"/>
</dbReference>
<dbReference type="GO" id="GO:0005975">
    <property type="term" value="P:carbohydrate metabolic process"/>
    <property type="evidence" value="ECO:0007669"/>
    <property type="project" value="InterPro"/>
</dbReference>
<dbReference type="InterPro" id="IPR043129">
    <property type="entry name" value="ATPase_NBD"/>
</dbReference>
<evidence type="ECO:0000256" key="1">
    <source>
        <dbReference type="ARBA" id="ARBA00009156"/>
    </source>
</evidence>
<dbReference type="GO" id="GO:0016773">
    <property type="term" value="F:phosphotransferase activity, alcohol group as acceptor"/>
    <property type="evidence" value="ECO:0007669"/>
    <property type="project" value="InterPro"/>
</dbReference>
<evidence type="ECO:0000313" key="5">
    <source>
        <dbReference type="EMBL" id="HHF08295.1"/>
    </source>
</evidence>
<comment type="similarity">
    <text evidence="1">Belongs to the FGGY kinase family.</text>
</comment>
<dbReference type="Pfam" id="PF02782">
    <property type="entry name" value="FGGY_C"/>
    <property type="match status" value="1"/>
</dbReference>
<dbReference type="PANTHER" id="PTHR43095">
    <property type="entry name" value="SUGAR KINASE"/>
    <property type="match status" value="1"/>
</dbReference>
<keyword evidence="3" id="KW-0418">Kinase</keyword>
<dbReference type="SUPFAM" id="SSF53067">
    <property type="entry name" value="Actin-like ATPase domain"/>
    <property type="match status" value="1"/>
</dbReference>
<keyword evidence="2" id="KW-0808">Transferase</keyword>
<comment type="caution">
    <text evidence="5">The sequence shown here is derived from an EMBL/GenBank/DDBJ whole genome shotgun (WGS) entry which is preliminary data.</text>
</comment>
<evidence type="ECO:0000256" key="2">
    <source>
        <dbReference type="ARBA" id="ARBA00022679"/>
    </source>
</evidence>
<dbReference type="Gene3D" id="3.30.420.40">
    <property type="match status" value="1"/>
</dbReference>
<organism evidence="5">
    <name type="scientific">Kosmotoga arenicorallina</name>
    <dbReference type="NCBI Taxonomy" id="688066"/>
    <lineage>
        <taxon>Bacteria</taxon>
        <taxon>Thermotogati</taxon>
        <taxon>Thermotogota</taxon>
        <taxon>Thermotogae</taxon>
        <taxon>Kosmotogales</taxon>
        <taxon>Kosmotogaceae</taxon>
        <taxon>Kosmotoga</taxon>
    </lineage>
</organism>
<dbReference type="AlphaFoldDB" id="A0A7C5I3A5"/>
<sequence length="176" mass="19549">EIERIAASKKTGANGVIFLPYLNGERTPHRDPYARGVFFGISSFNDTGDLLRSVYEGVAYALRDGYESIIKLGDRINSIKIVGGGSKSNIWSQIISDNFGVIMQRLSVDEGAAYGVARLAAESSGIDTSSWIKVTKSIKPISSNMKHYNKMIKLYRKLYISLKERFQELDEMNKGG</sequence>
<proteinExistence type="inferred from homology"/>